<proteinExistence type="predicted"/>
<name>A0A7C8JB41_ORBOL</name>
<reference evidence="1 2" key="1">
    <citation type="submission" date="2019-06" db="EMBL/GenBank/DDBJ databases">
        <authorList>
            <person name="Palmer J.M."/>
        </authorList>
    </citation>
    <scope>NUCLEOTIDE SEQUENCE [LARGE SCALE GENOMIC DNA]</scope>
    <source>
        <strain evidence="1 2">TWF102</strain>
    </source>
</reference>
<dbReference type="AlphaFoldDB" id="A0A7C8JB41"/>
<dbReference type="Proteomes" id="UP000475325">
    <property type="component" value="Unassembled WGS sequence"/>
</dbReference>
<evidence type="ECO:0000313" key="2">
    <source>
        <dbReference type="Proteomes" id="UP000475325"/>
    </source>
</evidence>
<sequence length="114" mass="12666">MYTESTCHPRKIDWMRDITSSSKAFMDSRNKGMYTCFANLEVLQLTSRHIPSYFHVLDLPVRPRPGSILSIRRRLVCRPAVKPPNMPALGSNLLVGATARQAGGIAQYFSSPGG</sequence>
<accession>A0A7C8JB41</accession>
<dbReference type="EMBL" id="WIQW01000030">
    <property type="protein sequence ID" value="KAF3098889.1"/>
    <property type="molecule type" value="Genomic_DNA"/>
</dbReference>
<protein>
    <submittedName>
        <fullName evidence="1">Uncharacterized protein</fullName>
    </submittedName>
</protein>
<organism evidence="1 2">
    <name type="scientific">Orbilia oligospora</name>
    <name type="common">Nematode-trapping fungus</name>
    <name type="synonym">Arthrobotrys oligospora</name>
    <dbReference type="NCBI Taxonomy" id="2813651"/>
    <lineage>
        <taxon>Eukaryota</taxon>
        <taxon>Fungi</taxon>
        <taxon>Dikarya</taxon>
        <taxon>Ascomycota</taxon>
        <taxon>Pezizomycotina</taxon>
        <taxon>Orbiliomycetes</taxon>
        <taxon>Orbiliales</taxon>
        <taxon>Orbiliaceae</taxon>
        <taxon>Orbilia</taxon>
    </lineage>
</organism>
<comment type="caution">
    <text evidence="1">The sequence shown here is derived from an EMBL/GenBank/DDBJ whole genome shotgun (WGS) entry which is preliminary data.</text>
</comment>
<gene>
    <name evidence="1" type="ORF">TWF102_005937</name>
</gene>
<evidence type="ECO:0000313" key="1">
    <source>
        <dbReference type="EMBL" id="KAF3098889.1"/>
    </source>
</evidence>